<dbReference type="Gene3D" id="3.40.50.1100">
    <property type="match status" value="2"/>
</dbReference>
<dbReference type="PANTHER" id="PTHR42937">
    <property type="match status" value="1"/>
</dbReference>
<dbReference type="SUPFAM" id="SSF53686">
    <property type="entry name" value="Tryptophan synthase beta subunit-like PLP-dependent enzymes"/>
    <property type="match status" value="1"/>
</dbReference>
<proteinExistence type="predicted"/>
<dbReference type="Proteomes" id="UP000199026">
    <property type="component" value="Unassembled WGS sequence"/>
</dbReference>
<dbReference type="PANTHER" id="PTHR42937:SF1">
    <property type="entry name" value="DIAMINOPROPIONATE AMMONIA-LYASE"/>
    <property type="match status" value="1"/>
</dbReference>
<gene>
    <name evidence="4" type="ORF">SAMN05444486_102885</name>
</gene>
<dbReference type="Pfam" id="PF00291">
    <property type="entry name" value="PALP"/>
    <property type="match status" value="1"/>
</dbReference>
<evidence type="ECO:0000313" key="5">
    <source>
        <dbReference type="Proteomes" id="UP000199026"/>
    </source>
</evidence>
<comment type="cofactor">
    <cofactor evidence="1">
        <name>pyridoxal 5'-phosphate</name>
        <dbReference type="ChEBI" id="CHEBI:597326"/>
    </cofactor>
</comment>
<reference evidence="4 5" key="1">
    <citation type="submission" date="2016-10" db="EMBL/GenBank/DDBJ databases">
        <authorList>
            <person name="de Groot N.N."/>
        </authorList>
    </citation>
    <scope>NUCLEOTIDE SEQUENCE [LARGE SCALE GENOMIC DNA]</scope>
    <source>
        <strain evidence="4 5">DSM 24677</strain>
    </source>
</reference>
<dbReference type="GO" id="GO:0016829">
    <property type="term" value="F:lyase activity"/>
    <property type="evidence" value="ECO:0007669"/>
    <property type="project" value="UniProtKB-KW"/>
</dbReference>
<accession>A0A1H3L1E9</accession>
<name>A0A1H3L1E9_9RHOB</name>
<feature type="domain" description="Tryptophan synthase beta chain-like PALP" evidence="3">
    <location>
        <begin position="38"/>
        <end position="332"/>
    </location>
</feature>
<sequence length="337" mass="34757">MIENPFLGVGLNDVSLAEIPMPSVDATTPRKLLERCPEAGPTPLVALGSFAGAGSVFVKDERDRMGLGSFKALGAAYVIACEAAAGRAAGQTFVCASAGNHGLSVAAGAQAFKAKAVIYLSRTVPEAFAERLRARGAEVRRVDGSYEESMEAAAKAAVVEGFKLLSDSSWPGYTEYPFRLMEGYLAMAAEAAEAMPEPPTHIFLQAGVGGLAAACAAYFRKVWGDGPKIIVVEPEAAPALKDCIAAGKFVTAAGPESCMGRLDCKEASLIALNGLARDANAFMTITEEESVAALPLLEDVGLQTTPSGGAGLAGLMGLAPLGSEARVLCIVSEGPER</sequence>
<dbReference type="STRING" id="576131.SAMN05444486_102885"/>
<dbReference type="EMBL" id="FNPR01000002">
    <property type="protein sequence ID" value="SDY58211.1"/>
    <property type="molecule type" value="Genomic_DNA"/>
</dbReference>
<dbReference type="AlphaFoldDB" id="A0A1H3L1E9"/>
<dbReference type="CDD" id="cd00640">
    <property type="entry name" value="Trp-synth-beta_II"/>
    <property type="match status" value="1"/>
</dbReference>
<keyword evidence="2" id="KW-0663">Pyridoxal phosphate</keyword>
<evidence type="ECO:0000256" key="1">
    <source>
        <dbReference type="ARBA" id="ARBA00001933"/>
    </source>
</evidence>
<protein>
    <submittedName>
        <fullName evidence="4">Diaminopropionate ammonia-lyase</fullName>
    </submittedName>
</protein>
<evidence type="ECO:0000259" key="3">
    <source>
        <dbReference type="Pfam" id="PF00291"/>
    </source>
</evidence>
<evidence type="ECO:0000256" key="2">
    <source>
        <dbReference type="ARBA" id="ARBA00022898"/>
    </source>
</evidence>
<dbReference type="InterPro" id="IPR036052">
    <property type="entry name" value="TrpB-like_PALP_sf"/>
</dbReference>
<organism evidence="4 5">
    <name type="scientific">Lentibacter algarum</name>
    <dbReference type="NCBI Taxonomy" id="576131"/>
    <lineage>
        <taxon>Bacteria</taxon>
        <taxon>Pseudomonadati</taxon>
        <taxon>Pseudomonadota</taxon>
        <taxon>Alphaproteobacteria</taxon>
        <taxon>Rhodobacterales</taxon>
        <taxon>Roseobacteraceae</taxon>
        <taxon>Lentibacter</taxon>
    </lineage>
</organism>
<dbReference type="InterPro" id="IPR001926">
    <property type="entry name" value="TrpB-like_PALP"/>
</dbReference>
<evidence type="ECO:0000313" key="4">
    <source>
        <dbReference type="EMBL" id="SDY58211.1"/>
    </source>
</evidence>
<keyword evidence="5" id="KW-1185">Reference proteome</keyword>
<keyword evidence="4" id="KW-0456">Lyase</keyword>